<keyword evidence="4" id="KW-0238">DNA-binding</keyword>
<dbReference type="PANTHER" id="PTHR21180">
    <property type="entry name" value="ENDONUCLEASE/EXONUCLEASE/PHOSPHATASE FAMILY DOMAIN-CONTAINING PROTEIN 1"/>
    <property type="match status" value="1"/>
</dbReference>
<dbReference type="EMBL" id="JBBJUP010000007">
    <property type="protein sequence ID" value="MEJ8279308.1"/>
    <property type="molecule type" value="Genomic_DNA"/>
</dbReference>
<evidence type="ECO:0000313" key="4">
    <source>
        <dbReference type="EMBL" id="MEJ8279308.1"/>
    </source>
</evidence>
<dbReference type="Gene3D" id="1.10.150.320">
    <property type="entry name" value="Photosystem II 12 kDa extrinsic protein"/>
    <property type="match status" value="1"/>
</dbReference>
<comment type="caution">
    <text evidence="4">The sequence shown here is derived from an EMBL/GenBank/DDBJ whole genome shotgun (WGS) entry which is preliminary data.</text>
</comment>
<gene>
    <name evidence="4" type="ORF">WJX68_10230</name>
</gene>
<dbReference type="GO" id="GO:0003677">
    <property type="term" value="F:DNA binding"/>
    <property type="evidence" value="ECO:0007669"/>
    <property type="project" value="UniProtKB-KW"/>
</dbReference>
<name>A0ABU8T5T1_9PSEU</name>
<feature type="domain" description="Helix-hairpin-helix DNA-binding motif class 1" evidence="3">
    <location>
        <begin position="302"/>
        <end position="321"/>
    </location>
</feature>
<dbReference type="Gene3D" id="3.10.560.10">
    <property type="entry name" value="Outer membrane lipoprotein wza domain like"/>
    <property type="match status" value="1"/>
</dbReference>
<keyword evidence="2" id="KW-0472">Membrane</keyword>
<accession>A0ABU8T5T1</accession>
<dbReference type="InterPro" id="IPR019554">
    <property type="entry name" value="Soluble_ligand-bd"/>
</dbReference>
<feature type="compositionally biased region" description="Basic and acidic residues" evidence="1">
    <location>
        <begin position="1"/>
        <end position="12"/>
    </location>
</feature>
<dbReference type="Pfam" id="PF12836">
    <property type="entry name" value="HHH_3"/>
    <property type="match status" value="1"/>
</dbReference>
<evidence type="ECO:0000313" key="5">
    <source>
        <dbReference type="Proteomes" id="UP001364211"/>
    </source>
</evidence>
<feature type="transmembrane region" description="Helical" evidence="2">
    <location>
        <begin position="107"/>
        <end position="127"/>
    </location>
</feature>
<evidence type="ECO:0000256" key="2">
    <source>
        <dbReference type="SAM" id="Phobius"/>
    </source>
</evidence>
<keyword evidence="2" id="KW-0812">Transmembrane</keyword>
<reference evidence="4 5" key="1">
    <citation type="submission" date="2024-03" db="EMBL/GenBank/DDBJ databases">
        <title>Draft genome sequence of Pseudonocardia sp. DW16-2.</title>
        <authorList>
            <person name="Duangmal K."/>
        </authorList>
    </citation>
    <scope>NUCLEOTIDE SEQUENCE [LARGE SCALE GENOMIC DNA]</scope>
    <source>
        <strain evidence="4 5">DW16-2</strain>
    </source>
</reference>
<dbReference type="SUPFAM" id="SSF47781">
    <property type="entry name" value="RuvA domain 2-like"/>
    <property type="match status" value="1"/>
</dbReference>
<feature type="domain" description="Helix-hairpin-helix DNA-binding motif class 1" evidence="3">
    <location>
        <begin position="272"/>
        <end position="291"/>
    </location>
</feature>
<organism evidence="4 5">
    <name type="scientific">Pseudonocardia spirodelae</name>
    <dbReference type="NCBI Taxonomy" id="3133431"/>
    <lineage>
        <taxon>Bacteria</taxon>
        <taxon>Bacillati</taxon>
        <taxon>Actinomycetota</taxon>
        <taxon>Actinomycetes</taxon>
        <taxon>Pseudonocardiales</taxon>
        <taxon>Pseudonocardiaceae</taxon>
        <taxon>Pseudonocardia</taxon>
    </lineage>
</organism>
<keyword evidence="2" id="KW-1133">Transmembrane helix</keyword>
<evidence type="ECO:0000256" key="1">
    <source>
        <dbReference type="SAM" id="MobiDB-lite"/>
    </source>
</evidence>
<dbReference type="InterPro" id="IPR051675">
    <property type="entry name" value="Endo/Exo/Phosphatase_dom_1"/>
</dbReference>
<feature type="region of interest" description="Disordered" evidence="1">
    <location>
        <begin position="225"/>
        <end position="265"/>
    </location>
</feature>
<evidence type="ECO:0000259" key="3">
    <source>
        <dbReference type="SMART" id="SM00278"/>
    </source>
</evidence>
<dbReference type="InterPro" id="IPR010994">
    <property type="entry name" value="RuvA_2-like"/>
</dbReference>
<dbReference type="SMART" id="SM00278">
    <property type="entry name" value="HhH1"/>
    <property type="match status" value="2"/>
</dbReference>
<feature type="compositionally biased region" description="Low complexity" evidence="1">
    <location>
        <begin position="225"/>
        <end position="262"/>
    </location>
</feature>
<keyword evidence="5" id="KW-1185">Reference proteome</keyword>
<dbReference type="InterPro" id="IPR003583">
    <property type="entry name" value="Hlx-hairpin-Hlx_DNA-bd_motif"/>
</dbReference>
<sequence length="324" mass="32387">MTRTDDPRDPGRRLAGIGVRGAPREHYDPPTQPLPILPAAGPRAATWTADPDAGHPLAAPARTDAPADVVAADVPHGGRPSWLRRTALRWLPPSLAGARVDPGRPGALALVAVVLAGALVAGVGVWLDRPTVQPVGGLPEVTAVPDGPAVPETGAAPAPAAAPAATAGPHVVSVVGRVARPGRVRVPDGARVADAVEGAGGALPGIDLTVLNLARRLGDGEQIAGGAAPAADAAPVQPAPGAEPASGAEPGAAPGGPAAPAGKLDLNSATATDLDGLPGVGPVTAAKIVDWRTANGRFSRVEQLREIDGIGERRFARLRELVRV</sequence>
<dbReference type="PANTHER" id="PTHR21180:SF32">
    <property type="entry name" value="ENDONUCLEASE_EXONUCLEASE_PHOSPHATASE FAMILY DOMAIN-CONTAINING PROTEIN 1"/>
    <property type="match status" value="1"/>
</dbReference>
<proteinExistence type="predicted"/>
<dbReference type="Proteomes" id="UP001364211">
    <property type="component" value="Unassembled WGS sequence"/>
</dbReference>
<feature type="region of interest" description="Disordered" evidence="1">
    <location>
        <begin position="1"/>
        <end position="46"/>
    </location>
</feature>
<dbReference type="Pfam" id="PF10531">
    <property type="entry name" value="SLBB"/>
    <property type="match status" value="1"/>
</dbReference>
<dbReference type="RefSeq" id="WP_340288693.1">
    <property type="nucleotide sequence ID" value="NZ_JBBJUP010000007.1"/>
</dbReference>
<protein>
    <submittedName>
        <fullName evidence="4">ComEA family DNA-binding protein</fullName>
    </submittedName>
</protein>